<name>A0A3E4EX29_9FIRM</name>
<proteinExistence type="predicted"/>
<dbReference type="AlphaFoldDB" id="A0A3E4EX29"/>
<protein>
    <recommendedName>
        <fullName evidence="1">DUF4935 domain-containing protein</fullName>
    </recommendedName>
</protein>
<evidence type="ECO:0000259" key="1">
    <source>
        <dbReference type="Pfam" id="PF16289"/>
    </source>
</evidence>
<sequence>MERYIFLDTNIYINAGYSFGSMHMKKFSELVSNDGLVLLACSTCIGEVEKHIKTDLESAVKELNKALKRREFAALRNDNLYKDKLIEMDETQAIDAVINSFHDFLNQNRAEIFSLQEIDMEEIMQDYFEKKAPFEMQKPNEFKDAIMIKALKNHQKKLNERIIVISSDKGFRQAFLGDDKFVVFEKLVDFLQYQQRTDSIQEAFEKYFENDLEYESIQDQLDDLLQSISYSFDEREEFEVVDIETEDISYEFNYAEVKDDGCAQAFLTAYFYLRMKSRYLDVNNSYYDKEDDEYIVKSYIESEEIHRFEHEIVLDFEFEASEIEKEEEDKYELTFIGVGADTYNMFVDLSEDDTLFDCIDSRSVMQEKDKRWFENNVVKCSECGKILGFNDLGNYHDYNGDPICDGCAVTNEHGFICPGCGYKHPYERMGNSGTFCIDCEEEYED</sequence>
<dbReference type="Pfam" id="PF16289">
    <property type="entry name" value="PIN_12"/>
    <property type="match status" value="1"/>
</dbReference>
<dbReference type="EMBL" id="QSOI01000026">
    <property type="protein sequence ID" value="RGI80918.1"/>
    <property type="molecule type" value="Genomic_DNA"/>
</dbReference>
<organism evidence="2 3">
    <name type="scientific">Dorea formicigenerans</name>
    <dbReference type="NCBI Taxonomy" id="39486"/>
    <lineage>
        <taxon>Bacteria</taxon>
        <taxon>Bacillati</taxon>
        <taxon>Bacillota</taxon>
        <taxon>Clostridia</taxon>
        <taxon>Lachnospirales</taxon>
        <taxon>Lachnospiraceae</taxon>
        <taxon>Dorea</taxon>
    </lineage>
</organism>
<dbReference type="RefSeq" id="WP_117495838.1">
    <property type="nucleotide sequence ID" value="NZ_QSOI01000026.1"/>
</dbReference>
<feature type="domain" description="DUF4935" evidence="1">
    <location>
        <begin position="5"/>
        <end position="171"/>
    </location>
</feature>
<reference evidence="2 3" key="1">
    <citation type="submission" date="2018-08" db="EMBL/GenBank/DDBJ databases">
        <title>A genome reference for cultivated species of the human gut microbiota.</title>
        <authorList>
            <person name="Zou Y."/>
            <person name="Xue W."/>
            <person name="Luo G."/>
        </authorList>
    </citation>
    <scope>NUCLEOTIDE SEQUENCE [LARGE SCALE GENOMIC DNA]</scope>
    <source>
        <strain evidence="2 3">TM09-19AC</strain>
    </source>
</reference>
<evidence type="ECO:0000313" key="3">
    <source>
        <dbReference type="Proteomes" id="UP000260664"/>
    </source>
</evidence>
<accession>A0A3E4EX29</accession>
<gene>
    <name evidence="2" type="ORF">DXD84_13960</name>
</gene>
<dbReference type="Proteomes" id="UP000260664">
    <property type="component" value="Unassembled WGS sequence"/>
</dbReference>
<evidence type="ECO:0000313" key="2">
    <source>
        <dbReference type="EMBL" id="RGI80918.1"/>
    </source>
</evidence>
<comment type="caution">
    <text evidence="2">The sequence shown here is derived from an EMBL/GenBank/DDBJ whole genome shotgun (WGS) entry which is preliminary data.</text>
</comment>
<dbReference type="InterPro" id="IPR032557">
    <property type="entry name" value="DUF4935"/>
</dbReference>